<dbReference type="Gene3D" id="3.10.100.10">
    <property type="entry name" value="Mannose-Binding Protein A, subunit A"/>
    <property type="match status" value="1"/>
</dbReference>
<evidence type="ECO:0000313" key="3">
    <source>
        <dbReference type="WBParaSite" id="PDA_v2.g8456.t1"/>
    </source>
</evidence>
<dbReference type="SUPFAM" id="SSF56436">
    <property type="entry name" value="C-type lectin-like"/>
    <property type="match status" value="1"/>
</dbReference>
<proteinExistence type="predicted"/>
<dbReference type="AlphaFoldDB" id="A0A914R9Z1"/>
<name>A0A914R9Z1_9BILA</name>
<dbReference type="PANTHER" id="PTHR22803">
    <property type="entry name" value="MANNOSE, PHOSPHOLIPASE, LECTIN RECEPTOR RELATED"/>
    <property type="match status" value="1"/>
</dbReference>
<dbReference type="Pfam" id="PF00059">
    <property type="entry name" value="Lectin_C"/>
    <property type="match status" value="1"/>
</dbReference>
<evidence type="ECO:0000259" key="1">
    <source>
        <dbReference type="PROSITE" id="PS50041"/>
    </source>
</evidence>
<dbReference type="InterPro" id="IPR050111">
    <property type="entry name" value="C-type_lectin/snaclec_domain"/>
</dbReference>
<reference evidence="3" key="1">
    <citation type="submission" date="2022-11" db="UniProtKB">
        <authorList>
            <consortium name="WormBaseParasite"/>
        </authorList>
    </citation>
    <scope>IDENTIFICATION</scope>
</reference>
<dbReference type="WBParaSite" id="PDA_v2.g8456.t1">
    <property type="protein sequence ID" value="PDA_v2.g8456.t1"/>
    <property type="gene ID" value="PDA_v2.g8456"/>
</dbReference>
<feature type="domain" description="C-type lectin" evidence="1">
    <location>
        <begin position="1"/>
        <end position="76"/>
    </location>
</feature>
<evidence type="ECO:0000313" key="2">
    <source>
        <dbReference type="Proteomes" id="UP000887578"/>
    </source>
</evidence>
<dbReference type="InterPro" id="IPR016187">
    <property type="entry name" value="CTDL_fold"/>
</dbReference>
<dbReference type="InterPro" id="IPR016186">
    <property type="entry name" value="C-type_lectin-like/link_sf"/>
</dbReference>
<organism evidence="2 3">
    <name type="scientific">Panagrolaimus davidi</name>
    <dbReference type="NCBI Taxonomy" id="227884"/>
    <lineage>
        <taxon>Eukaryota</taxon>
        <taxon>Metazoa</taxon>
        <taxon>Ecdysozoa</taxon>
        <taxon>Nematoda</taxon>
        <taxon>Chromadorea</taxon>
        <taxon>Rhabditida</taxon>
        <taxon>Tylenchina</taxon>
        <taxon>Panagrolaimomorpha</taxon>
        <taxon>Panagrolaimoidea</taxon>
        <taxon>Panagrolaimidae</taxon>
        <taxon>Panagrolaimus</taxon>
    </lineage>
</organism>
<sequence>MRFLWTVVEFSTNVNLWTGLTSNDNEVTWKWSDGSPVDFLPWASGYPNLNVSSCVFLYNNRIRDYSCTAGFNFICKKPAIL</sequence>
<dbReference type="CDD" id="cd00037">
    <property type="entry name" value="CLECT"/>
    <property type="match status" value="1"/>
</dbReference>
<dbReference type="InterPro" id="IPR001304">
    <property type="entry name" value="C-type_lectin-like"/>
</dbReference>
<dbReference type="Proteomes" id="UP000887578">
    <property type="component" value="Unplaced"/>
</dbReference>
<accession>A0A914R9Z1</accession>
<protein>
    <submittedName>
        <fullName evidence="3">C-type lectin domain-containing protein</fullName>
    </submittedName>
</protein>
<keyword evidence="2" id="KW-1185">Reference proteome</keyword>
<dbReference type="PROSITE" id="PS50041">
    <property type="entry name" value="C_TYPE_LECTIN_2"/>
    <property type="match status" value="1"/>
</dbReference>